<dbReference type="STRING" id="71784.A0A1Y2AWY6"/>
<dbReference type="EC" id="1.16.1.9" evidence="3"/>
<dbReference type="Pfam" id="PF08022">
    <property type="entry name" value="FAD_binding_8"/>
    <property type="match status" value="1"/>
</dbReference>
<keyword evidence="7" id="KW-0249">Electron transport</keyword>
<feature type="domain" description="FAD-binding FR-type" evidence="16">
    <location>
        <begin position="237"/>
        <end position="355"/>
    </location>
</feature>
<dbReference type="GO" id="GO:0006826">
    <property type="term" value="P:iron ion transport"/>
    <property type="evidence" value="ECO:0007669"/>
    <property type="project" value="TreeGrafter"/>
</dbReference>
<dbReference type="GO" id="GO:0015677">
    <property type="term" value="P:copper ion import"/>
    <property type="evidence" value="ECO:0007669"/>
    <property type="project" value="TreeGrafter"/>
</dbReference>
<sequence>MIGAFSIIAAVTMIQWGRLIVKRRSAKVSAGLRWIAYTQVPYLGLGLSHLMIMMTIFFVLLIYLLTAEQYYRPPKWSPLGLRSGYICLGLYPFVFSFGSRINPFVWITRIPHERWMTYHQYGARAILFFATLHAFMLIHSKVKALGWDGMADQWAEKGVASQFFGGDGVLVNGTAALATMTWIVFSSFAKFRNKSYEFFVIQHVTSVLFLLICLIAHLKVDVEVGQRYMWASLAVWAFSVSVRVILNIISSIGLGRFHGRAKLVEMHGGVTRVQVKTKEKWHTGQHVYLRLPTLNPFQSHPFTIASTFHEDATTLNLLIKTRSGLTRKLASHASKNPDKAVPVILEGPYGGLEERLERFDDILLIAGGVGGTFTWPIAEYLTAKNLPFRMVWCVRTLESLEWFADSRIDRNNLIVHVSTPSSSLQSSETSSLDNEKDSASPDATPAIGDEEKQIASLDSQKQRRFAVGQQVEEFAYRAAPGSKIAVLVCGPTSMVEHVAEASAGIQKKILMGKTELGELWLHRETFGW</sequence>
<evidence type="ECO:0000313" key="18">
    <source>
        <dbReference type="Proteomes" id="UP000193986"/>
    </source>
</evidence>
<evidence type="ECO:0000256" key="13">
    <source>
        <dbReference type="ARBA" id="ARBA00048483"/>
    </source>
</evidence>
<proteinExistence type="inferred from homology"/>
<dbReference type="PROSITE" id="PS51384">
    <property type="entry name" value="FAD_FR"/>
    <property type="match status" value="1"/>
</dbReference>
<evidence type="ECO:0000256" key="7">
    <source>
        <dbReference type="ARBA" id="ARBA00022982"/>
    </source>
</evidence>
<evidence type="ECO:0000256" key="12">
    <source>
        <dbReference type="ARBA" id="ARBA00023180"/>
    </source>
</evidence>
<feature type="transmembrane region" description="Helical" evidence="15">
    <location>
        <begin position="6"/>
        <end position="21"/>
    </location>
</feature>
<comment type="subcellular location">
    <subcellularLocation>
        <location evidence="1">Cell membrane</location>
        <topology evidence="1">Multi-pass membrane protein</topology>
    </subcellularLocation>
</comment>
<dbReference type="Gene3D" id="3.40.50.80">
    <property type="entry name" value="Nucleotide-binding domain of ferredoxin-NADP reductase (FNR) module"/>
    <property type="match status" value="1"/>
</dbReference>
<dbReference type="GO" id="GO:0005886">
    <property type="term" value="C:plasma membrane"/>
    <property type="evidence" value="ECO:0007669"/>
    <property type="project" value="UniProtKB-SubCell"/>
</dbReference>
<dbReference type="GO" id="GO:0052851">
    <property type="term" value="F:ferric-chelate reductase (NADPH) activity"/>
    <property type="evidence" value="ECO:0007669"/>
    <property type="project" value="UniProtKB-EC"/>
</dbReference>
<evidence type="ECO:0000256" key="14">
    <source>
        <dbReference type="SAM" id="MobiDB-lite"/>
    </source>
</evidence>
<feature type="transmembrane region" description="Helical" evidence="15">
    <location>
        <begin position="121"/>
        <end position="140"/>
    </location>
</feature>
<keyword evidence="10" id="KW-0406">Ion transport</keyword>
<evidence type="ECO:0000256" key="9">
    <source>
        <dbReference type="ARBA" id="ARBA00023002"/>
    </source>
</evidence>
<dbReference type="SFLD" id="SFLDG01168">
    <property type="entry name" value="Ferric_reductase_subgroup_(FRE"/>
    <property type="match status" value="1"/>
</dbReference>
<dbReference type="InterPro" id="IPR017927">
    <property type="entry name" value="FAD-bd_FR_type"/>
</dbReference>
<gene>
    <name evidence="17" type="ORF">BCR39DRAFT_578131</name>
</gene>
<comment type="similarity">
    <text evidence="2">Belongs to the ferric reductase (FRE) family.</text>
</comment>
<dbReference type="SFLD" id="SFLDS00052">
    <property type="entry name" value="Ferric_Reductase_Domain"/>
    <property type="match status" value="1"/>
</dbReference>
<dbReference type="InterPro" id="IPR039261">
    <property type="entry name" value="FNR_nucleotide-bd"/>
</dbReference>
<protein>
    <recommendedName>
        <fullName evidence="3">ferric-chelate reductase (NADPH)</fullName>
        <ecNumber evidence="3">1.16.1.9</ecNumber>
    </recommendedName>
</protein>
<dbReference type="SUPFAM" id="SSF52343">
    <property type="entry name" value="Ferredoxin reductase-like, C-terminal NADP-linked domain"/>
    <property type="match status" value="1"/>
</dbReference>
<comment type="catalytic activity">
    <reaction evidence="13">
        <text>2 a Fe(II)-siderophore + NADP(+) + H(+) = 2 a Fe(III)-siderophore + NADPH</text>
        <dbReference type="Rhea" id="RHEA:28795"/>
        <dbReference type="Rhea" id="RHEA-COMP:11342"/>
        <dbReference type="Rhea" id="RHEA-COMP:11344"/>
        <dbReference type="ChEBI" id="CHEBI:15378"/>
        <dbReference type="ChEBI" id="CHEBI:29033"/>
        <dbReference type="ChEBI" id="CHEBI:29034"/>
        <dbReference type="ChEBI" id="CHEBI:57783"/>
        <dbReference type="ChEBI" id="CHEBI:58349"/>
        <dbReference type="EC" id="1.16.1.9"/>
    </reaction>
</comment>
<evidence type="ECO:0000259" key="16">
    <source>
        <dbReference type="PROSITE" id="PS51384"/>
    </source>
</evidence>
<dbReference type="OrthoDB" id="17725at2759"/>
<evidence type="ECO:0000313" key="17">
    <source>
        <dbReference type="EMBL" id="ORY27089.1"/>
    </source>
</evidence>
<accession>A0A1Y2AWY6</accession>
<feature type="transmembrane region" description="Helical" evidence="15">
    <location>
        <begin position="230"/>
        <end position="254"/>
    </location>
</feature>
<keyword evidence="6 15" id="KW-0812">Transmembrane</keyword>
<dbReference type="SUPFAM" id="SSF63380">
    <property type="entry name" value="Riboflavin synthase domain-like"/>
    <property type="match status" value="1"/>
</dbReference>
<dbReference type="InterPro" id="IPR017938">
    <property type="entry name" value="Riboflavin_synthase-like_b-brl"/>
</dbReference>
<name>A0A1Y2AWY6_9TREE</name>
<keyword evidence="5" id="KW-1003">Cell membrane</keyword>
<dbReference type="Pfam" id="PF08030">
    <property type="entry name" value="NAD_binding_6"/>
    <property type="match status" value="1"/>
</dbReference>
<keyword evidence="11 15" id="KW-0472">Membrane</keyword>
<keyword evidence="12" id="KW-0325">Glycoprotein</keyword>
<dbReference type="Pfam" id="PF01794">
    <property type="entry name" value="Ferric_reduct"/>
    <property type="match status" value="1"/>
</dbReference>
<dbReference type="GO" id="GO:0006879">
    <property type="term" value="P:intracellular iron ion homeostasis"/>
    <property type="evidence" value="ECO:0007669"/>
    <property type="project" value="TreeGrafter"/>
</dbReference>
<evidence type="ECO:0000256" key="8">
    <source>
        <dbReference type="ARBA" id="ARBA00022989"/>
    </source>
</evidence>
<evidence type="ECO:0000256" key="1">
    <source>
        <dbReference type="ARBA" id="ARBA00004651"/>
    </source>
</evidence>
<comment type="caution">
    <text evidence="17">The sequence shown here is derived from an EMBL/GenBank/DDBJ whole genome shotgun (WGS) entry which is preliminary data.</text>
</comment>
<dbReference type="InParanoid" id="A0A1Y2AWY6"/>
<dbReference type="CDD" id="cd06186">
    <property type="entry name" value="NOX_Duox_like_FAD_NADP"/>
    <property type="match status" value="1"/>
</dbReference>
<feature type="transmembrane region" description="Helical" evidence="15">
    <location>
        <begin position="83"/>
        <end position="101"/>
    </location>
</feature>
<evidence type="ECO:0000256" key="3">
    <source>
        <dbReference type="ARBA" id="ARBA00012668"/>
    </source>
</evidence>
<dbReference type="PANTHER" id="PTHR32361:SF9">
    <property type="entry name" value="FERRIC REDUCTASE TRANSMEMBRANE COMPONENT 3-RELATED"/>
    <property type="match status" value="1"/>
</dbReference>
<dbReference type="InterPro" id="IPR013112">
    <property type="entry name" value="FAD-bd_8"/>
</dbReference>
<evidence type="ECO:0000256" key="10">
    <source>
        <dbReference type="ARBA" id="ARBA00023065"/>
    </source>
</evidence>
<keyword evidence="9" id="KW-0560">Oxidoreductase</keyword>
<dbReference type="InterPro" id="IPR013130">
    <property type="entry name" value="Fe3_Rdtase_TM_dom"/>
</dbReference>
<evidence type="ECO:0000256" key="2">
    <source>
        <dbReference type="ARBA" id="ARBA00006278"/>
    </source>
</evidence>
<evidence type="ECO:0000256" key="15">
    <source>
        <dbReference type="SAM" id="Phobius"/>
    </source>
</evidence>
<dbReference type="AlphaFoldDB" id="A0A1Y2AWY6"/>
<reference evidence="17 18" key="1">
    <citation type="submission" date="2016-07" db="EMBL/GenBank/DDBJ databases">
        <title>Pervasive Adenine N6-methylation of Active Genes in Fungi.</title>
        <authorList>
            <consortium name="DOE Joint Genome Institute"/>
            <person name="Mondo S.J."/>
            <person name="Dannebaum R.O."/>
            <person name="Kuo R.C."/>
            <person name="Labutti K."/>
            <person name="Haridas S."/>
            <person name="Kuo A."/>
            <person name="Salamov A."/>
            <person name="Ahrendt S.R."/>
            <person name="Lipzen A."/>
            <person name="Sullivan W."/>
            <person name="Andreopoulos W.B."/>
            <person name="Clum A."/>
            <person name="Lindquist E."/>
            <person name="Daum C."/>
            <person name="Ramamoorthy G.K."/>
            <person name="Gryganskyi A."/>
            <person name="Culley D."/>
            <person name="Magnuson J.K."/>
            <person name="James T.Y."/>
            <person name="O'Malley M.A."/>
            <person name="Stajich J.E."/>
            <person name="Spatafora J.W."/>
            <person name="Visel A."/>
            <person name="Grigoriev I.V."/>
        </authorList>
    </citation>
    <scope>NUCLEOTIDE SEQUENCE [LARGE SCALE GENOMIC DNA]</scope>
    <source>
        <strain evidence="17 18">68-887.2</strain>
    </source>
</reference>
<dbReference type="Proteomes" id="UP000193986">
    <property type="component" value="Unassembled WGS sequence"/>
</dbReference>
<dbReference type="InterPro" id="IPR051410">
    <property type="entry name" value="Ferric/Cupric_Reductase"/>
</dbReference>
<dbReference type="InterPro" id="IPR013121">
    <property type="entry name" value="Fe_red_NAD-bd_6"/>
</dbReference>
<organism evidence="17 18">
    <name type="scientific">Naematelia encephala</name>
    <dbReference type="NCBI Taxonomy" id="71784"/>
    <lineage>
        <taxon>Eukaryota</taxon>
        <taxon>Fungi</taxon>
        <taxon>Dikarya</taxon>
        <taxon>Basidiomycota</taxon>
        <taxon>Agaricomycotina</taxon>
        <taxon>Tremellomycetes</taxon>
        <taxon>Tremellales</taxon>
        <taxon>Naemateliaceae</taxon>
        <taxon>Naematelia</taxon>
    </lineage>
</organism>
<feature type="transmembrane region" description="Helical" evidence="15">
    <location>
        <begin position="196"/>
        <end position="218"/>
    </location>
</feature>
<evidence type="ECO:0000256" key="6">
    <source>
        <dbReference type="ARBA" id="ARBA00022692"/>
    </source>
</evidence>
<feature type="transmembrane region" description="Helical" evidence="15">
    <location>
        <begin position="169"/>
        <end position="189"/>
    </location>
</feature>
<evidence type="ECO:0000256" key="11">
    <source>
        <dbReference type="ARBA" id="ARBA00023136"/>
    </source>
</evidence>
<feature type="compositionally biased region" description="Low complexity" evidence="14">
    <location>
        <begin position="422"/>
        <end position="432"/>
    </location>
</feature>
<keyword evidence="8 15" id="KW-1133">Transmembrane helix</keyword>
<evidence type="ECO:0000256" key="5">
    <source>
        <dbReference type="ARBA" id="ARBA00022475"/>
    </source>
</evidence>
<dbReference type="EMBL" id="MCFC01000041">
    <property type="protein sequence ID" value="ORY27089.1"/>
    <property type="molecule type" value="Genomic_DNA"/>
</dbReference>
<feature type="transmembrane region" description="Helical" evidence="15">
    <location>
        <begin position="42"/>
        <end position="63"/>
    </location>
</feature>
<feature type="region of interest" description="Disordered" evidence="14">
    <location>
        <begin position="422"/>
        <end position="447"/>
    </location>
</feature>
<keyword evidence="18" id="KW-1185">Reference proteome</keyword>
<dbReference type="PANTHER" id="PTHR32361">
    <property type="entry name" value="FERRIC/CUPRIC REDUCTASE TRANSMEMBRANE COMPONENT"/>
    <property type="match status" value="1"/>
</dbReference>
<evidence type="ECO:0000256" key="4">
    <source>
        <dbReference type="ARBA" id="ARBA00022448"/>
    </source>
</evidence>
<keyword evidence="4" id="KW-0813">Transport</keyword>